<dbReference type="InterPro" id="IPR045516">
    <property type="entry name" value="DUF6477"/>
</dbReference>
<feature type="region of interest" description="Disordered" evidence="1">
    <location>
        <begin position="115"/>
        <end position="134"/>
    </location>
</feature>
<sequence length="170" mass="16956">MHESSHILRQMRRPRLLVRAARIGAADYSRDRHLRRLVGPAPVAGTRAALDRLVAVEAPLDAARRSGDAAYSPARHVAVLSAIIAELAPTGAASTGPAAAMDAAHPTAAPDAALTTAAPDATPPTALAAAPAGAGPQARAQAKASGIDSRFCATYASSASPTAGSSVGGV</sequence>
<keyword evidence="3" id="KW-1185">Reference proteome</keyword>
<organism evidence="2 3">
    <name type="scientific">Roseivivax jejudonensis</name>
    <dbReference type="NCBI Taxonomy" id="1529041"/>
    <lineage>
        <taxon>Bacteria</taxon>
        <taxon>Pseudomonadati</taxon>
        <taxon>Pseudomonadota</taxon>
        <taxon>Alphaproteobacteria</taxon>
        <taxon>Rhodobacterales</taxon>
        <taxon>Roseobacteraceae</taxon>
        <taxon>Roseivivax</taxon>
    </lineage>
</organism>
<dbReference type="Proteomes" id="UP000193570">
    <property type="component" value="Unassembled WGS sequence"/>
</dbReference>
<dbReference type="AlphaFoldDB" id="A0A1X6Z2I6"/>
<evidence type="ECO:0000256" key="1">
    <source>
        <dbReference type="SAM" id="MobiDB-lite"/>
    </source>
</evidence>
<dbReference type="EMBL" id="FWFK01000003">
    <property type="protein sequence ID" value="SLN38300.1"/>
    <property type="molecule type" value="Genomic_DNA"/>
</dbReference>
<evidence type="ECO:0000313" key="3">
    <source>
        <dbReference type="Proteomes" id="UP000193570"/>
    </source>
</evidence>
<gene>
    <name evidence="2" type="ORF">ROJ8625_01755</name>
</gene>
<accession>A0A1X6Z2I6</accession>
<dbReference type="Pfam" id="PF20083">
    <property type="entry name" value="DUF6477"/>
    <property type="match status" value="1"/>
</dbReference>
<proteinExistence type="predicted"/>
<dbReference type="RefSeq" id="WP_200813301.1">
    <property type="nucleotide sequence ID" value="NZ_FWFK01000003.1"/>
</dbReference>
<protein>
    <submittedName>
        <fullName evidence="2">Uncharacterized protein</fullName>
    </submittedName>
</protein>
<evidence type="ECO:0000313" key="2">
    <source>
        <dbReference type="EMBL" id="SLN38300.1"/>
    </source>
</evidence>
<name>A0A1X6Z2I6_9RHOB</name>
<reference evidence="2 3" key="1">
    <citation type="submission" date="2017-03" db="EMBL/GenBank/DDBJ databases">
        <authorList>
            <person name="Afonso C.L."/>
            <person name="Miller P.J."/>
            <person name="Scott M.A."/>
            <person name="Spackman E."/>
            <person name="Goraichik I."/>
            <person name="Dimitrov K.M."/>
            <person name="Suarez D.L."/>
            <person name="Swayne D.E."/>
        </authorList>
    </citation>
    <scope>NUCLEOTIDE SEQUENCE [LARGE SCALE GENOMIC DNA]</scope>
    <source>
        <strain evidence="2 3">CECT 8625</strain>
    </source>
</reference>